<feature type="transmembrane region" description="Helical" evidence="2">
    <location>
        <begin position="29"/>
        <end position="51"/>
    </location>
</feature>
<dbReference type="KEGG" id="euz:DVS28_a2266"/>
<name>A0A346XXK1_9ACTN</name>
<proteinExistence type="predicted"/>
<protein>
    <recommendedName>
        <fullName evidence="3">DUF6458 domain-containing protein</fullName>
    </recommendedName>
</protein>
<accession>A0A346XXK1</accession>
<feature type="domain" description="DUF6458" evidence="3">
    <location>
        <begin position="1"/>
        <end position="77"/>
    </location>
</feature>
<organism evidence="4 5">
    <name type="scientific">Euzebya pacifica</name>
    <dbReference type="NCBI Taxonomy" id="1608957"/>
    <lineage>
        <taxon>Bacteria</taxon>
        <taxon>Bacillati</taxon>
        <taxon>Actinomycetota</taxon>
        <taxon>Nitriliruptoria</taxon>
        <taxon>Euzebyales</taxon>
    </lineage>
</organism>
<feature type="compositionally biased region" description="Basic and acidic residues" evidence="1">
    <location>
        <begin position="59"/>
        <end position="70"/>
    </location>
</feature>
<dbReference type="EMBL" id="CP031165">
    <property type="protein sequence ID" value="AXV06948.1"/>
    <property type="molecule type" value="Genomic_DNA"/>
</dbReference>
<keyword evidence="2" id="KW-1133">Transmembrane helix</keyword>
<feature type="region of interest" description="Disordered" evidence="1">
    <location>
        <begin position="58"/>
        <end position="82"/>
    </location>
</feature>
<evidence type="ECO:0000256" key="2">
    <source>
        <dbReference type="SAM" id="Phobius"/>
    </source>
</evidence>
<keyword evidence="2" id="KW-0812">Transmembrane</keyword>
<keyword evidence="5" id="KW-1185">Reference proteome</keyword>
<dbReference type="OrthoDB" id="4775046at2"/>
<sequence>MAIGSAIVLFVIGAILAFGVEVDVAGLDLVVIGQILMAAGVIGGLIGLAMYASNRPGRRRETTQEVHRTADGGQVVHTEHRV</sequence>
<dbReference type="Pfam" id="PF20059">
    <property type="entry name" value="DUF6458"/>
    <property type="match status" value="1"/>
</dbReference>
<dbReference type="RefSeq" id="WP_114591521.1">
    <property type="nucleotide sequence ID" value="NZ_CP031165.1"/>
</dbReference>
<evidence type="ECO:0000313" key="5">
    <source>
        <dbReference type="Proteomes" id="UP000264006"/>
    </source>
</evidence>
<evidence type="ECO:0000256" key="1">
    <source>
        <dbReference type="SAM" id="MobiDB-lite"/>
    </source>
</evidence>
<dbReference type="AlphaFoldDB" id="A0A346XXK1"/>
<keyword evidence="2" id="KW-0472">Membrane</keyword>
<gene>
    <name evidence="4" type="ORF">DVS28_a2266</name>
</gene>
<evidence type="ECO:0000313" key="4">
    <source>
        <dbReference type="EMBL" id="AXV06948.1"/>
    </source>
</evidence>
<dbReference type="Proteomes" id="UP000264006">
    <property type="component" value="Chromosome"/>
</dbReference>
<dbReference type="InterPro" id="IPR045597">
    <property type="entry name" value="DUF6458"/>
</dbReference>
<evidence type="ECO:0000259" key="3">
    <source>
        <dbReference type="Pfam" id="PF20059"/>
    </source>
</evidence>
<reference evidence="4 5" key="1">
    <citation type="submission" date="2018-09" db="EMBL/GenBank/DDBJ databases">
        <title>Complete genome sequence of Euzebya sp. DY32-46 isolated from seawater of Pacific Ocean.</title>
        <authorList>
            <person name="Xu L."/>
            <person name="Wu Y.-H."/>
            <person name="Xu X.-W."/>
        </authorList>
    </citation>
    <scope>NUCLEOTIDE SEQUENCE [LARGE SCALE GENOMIC DNA]</scope>
    <source>
        <strain evidence="4 5">DY32-46</strain>
    </source>
</reference>